<dbReference type="Gene3D" id="3.30.160.40">
    <property type="entry name" value="Porphobilinogen deaminase, C-terminal domain"/>
    <property type="match status" value="1"/>
</dbReference>
<feature type="domain" description="Tetrapyrrole biosynthesis uroporphyrinogen III synthase" evidence="11">
    <location>
        <begin position="331"/>
        <end position="516"/>
    </location>
</feature>
<evidence type="ECO:0000313" key="14">
    <source>
        <dbReference type="Proteomes" id="UP001149142"/>
    </source>
</evidence>
<dbReference type="PANTHER" id="PTHR11557:SF0">
    <property type="entry name" value="PORPHOBILINOGEN DEAMINASE"/>
    <property type="match status" value="1"/>
</dbReference>
<dbReference type="InterPro" id="IPR036108">
    <property type="entry name" value="4pyrrol_syn_uPrphyn_synt_sf"/>
</dbReference>
<keyword evidence="6 13" id="KW-0808">Transferase</keyword>
<sequence length="529" mass="59594">MSKTIRIGTRDSELALYQAKVVQKLLEEKGHKTILVPVKSTGDIVLDKPLYELGITGIFTRTLDIAMLNNDVDIAVHSLKDVPTVLPKGIVQAAVLKRGNIRDTLVFKKNEEFLASKKGTIATGSLRRRAQWLNRYPTHNVVDLRGNVNTRLQKLEDNDWDGAIFAAAGIGRLNIRPENAVNLDWMVPAPAQGAIMVAGLEEDQELLDILSEINHEETEICTSIERKFLNTLEGGCTAPIGGNAYIKDDEIHFHGVLLSKDGTKKVEVKRSKPLGEHHDLAVWAANYIIDRGGKRLMDQLKNEDKEVNIYSTKSFTEDQRLLFNEKVTAESNDFIKISLNRIHPRFVKNKIENVVITSKNAVEALLTSFSPIELQFKNIYCVGRRTKKLIEKRIGKVKQSEKNAKKLANYLVEYMEGTEVTYFCSNLRLDDLPSILENNNIKVNEIEAYQTKYDSLKIPESVEGVMFYSPSTVQSYKKENVANGIAFCIGETTAKEASKHFKDVRIAKVPTVESVIELVNDYFLQKQES</sequence>
<gene>
    <name evidence="13" type="primary">hemC</name>
    <name evidence="13" type="ORF">OOZ35_10045</name>
</gene>
<dbReference type="InterPro" id="IPR000860">
    <property type="entry name" value="HemC"/>
</dbReference>
<keyword evidence="7" id="KW-0627">Porphyrin biosynthesis</keyword>
<dbReference type="Pfam" id="PF03900">
    <property type="entry name" value="Porphobil_deamC"/>
    <property type="match status" value="1"/>
</dbReference>
<dbReference type="SUPFAM" id="SSF53850">
    <property type="entry name" value="Periplasmic binding protein-like II"/>
    <property type="match status" value="1"/>
</dbReference>
<name>A0ABT4S215_9FLAO</name>
<evidence type="ECO:0000256" key="5">
    <source>
        <dbReference type="ARBA" id="ARBA00011245"/>
    </source>
</evidence>
<keyword evidence="14" id="KW-1185">Reference proteome</keyword>
<dbReference type="Gene3D" id="3.40.190.10">
    <property type="entry name" value="Periplasmic binding protein-like II"/>
    <property type="match status" value="2"/>
</dbReference>
<dbReference type="SUPFAM" id="SSF54782">
    <property type="entry name" value="Porphobilinogen deaminase (hydroxymethylbilane synthase), C-terminal domain"/>
    <property type="match status" value="1"/>
</dbReference>
<dbReference type="InterPro" id="IPR022417">
    <property type="entry name" value="Porphobilin_deaminase_N"/>
</dbReference>
<dbReference type="CDD" id="cd13647">
    <property type="entry name" value="PBP2_PBGD_2"/>
    <property type="match status" value="1"/>
</dbReference>
<evidence type="ECO:0000256" key="7">
    <source>
        <dbReference type="ARBA" id="ARBA00023244"/>
    </source>
</evidence>
<comment type="subunit">
    <text evidence="5">Monomer.</text>
</comment>
<feature type="domain" description="Porphobilinogen deaminase C-terminal" evidence="12">
    <location>
        <begin position="221"/>
        <end position="281"/>
    </location>
</feature>
<evidence type="ECO:0000256" key="4">
    <source>
        <dbReference type="ARBA" id="ARBA00005638"/>
    </source>
</evidence>
<comment type="caution">
    <text evidence="13">The sequence shown here is derived from an EMBL/GenBank/DDBJ whole genome shotgun (WGS) entry which is preliminary data.</text>
</comment>
<evidence type="ECO:0000256" key="8">
    <source>
        <dbReference type="ARBA" id="ARBA00048169"/>
    </source>
</evidence>
<dbReference type="Pfam" id="PF02602">
    <property type="entry name" value="HEM4"/>
    <property type="match status" value="1"/>
</dbReference>
<evidence type="ECO:0000256" key="6">
    <source>
        <dbReference type="ARBA" id="ARBA00022679"/>
    </source>
</evidence>
<evidence type="ECO:0000256" key="2">
    <source>
        <dbReference type="ARBA" id="ARBA00002869"/>
    </source>
</evidence>
<dbReference type="CDD" id="cd06578">
    <property type="entry name" value="HemD"/>
    <property type="match status" value="1"/>
</dbReference>
<protein>
    <recommendedName>
        <fullName evidence="9">Hydroxymethylbilane synthase</fullName>
        <ecNumber evidence="9">2.5.1.61</ecNumber>
    </recommendedName>
</protein>
<dbReference type="GO" id="GO:0004418">
    <property type="term" value="F:hydroxymethylbilane synthase activity"/>
    <property type="evidence" value="ECO:0007669"/>
    <property type="project" value="UniProtKB-EC"/>
</dbReference>
<dbReference type="InterPro" id="IPR036803">
    <property type="entry name" value="Porphobilinogen_deaminase_C_sf"/>
</dbReference>
<evidence type="ECO:0000259" key="10">
    <source>
        <dbReference type="Pfam" id="PF01379"/>
    </source>
</evidence>
<dbReference type="Gene3D" id="3.40.50.10090">
    <property type="match status" value="2"/>
</dbReference>
<dbReference type="InterPro" id="IPR022418">
    <property type="entry name" value="Porphobilinogen_deaminase_C"/>
</dbReference>
<dbReference type="InterPro" id="IPR003754">
    <property type="entry name" value="4pyrrol_synth_uPrphyn_synth"/>
</dbReference>
<dbReference type="PROSITE" id="PS00533">
    <property type="entry name" value="PORPHOBILINOGEN_DEAM"/>
    <property type="match status" value="1"/>
</dbReference>
<evidence type="ECO:0000259" key="11">
    <source>
        <dbReference type="Pfam" id="PF02602"/>
    </source>
</evidence>
<dbReference type="PANTHER" id="PTHR11557">
    <property type="entry name" value="PORPHOBILINOGEN DEAMINASE"/>
    <property type="match status" value="1"/>
</dbReference>
<organism evidence="13 14">
    <name type="scientific">Mesoflavibacter profundi</name>
    <dbReference type="NCBI Taxonomy" id="2708110"/>
    <lineage>
        <taxon>Bacteria</taxon>
        <taxon>Pseudomonadati</taxon>
        <taxon>Bacteroidota</taxon>
        <taxon>Flavobacteriia</taxon>
        <taxon>Flavobacteriales</taxon>
        <taxon>Flavobacteriaceae</taxon>
        <taxon>Mesoflavibacter</taxon>
    </lineage>
</organism>
<evidence type="ECO:0000256" key="1">
    <source>
        <dbReference type="ARBA" id="ARBA00001916"/>
    </source>
</evidence>
<reference evidence="13" key="1">
    <citation type="submission" date="2022-11" db="EMBL/GenBank/DDBJ databases">
        <title>Refractory cell wall polysaccharides provide important carbon source for microbial heterotrophs in the hadal ocean.</title>
        <authorList>
            <person name="Zhu X."/>
        </authorList>
    </citation>
    <scope>NUCLEOTIDE SEQUENCE</scope>
    <source>
        <strain evidence="13">MTRN7</strain>
    </source>
</reference>
<accession>A0ABT4S215</accession>
<dbReference type="SUPFAM" id="SSF69618">
    <property type="entry name" value="HemD-like"/>
    <property type="match status" value="1"/>
</dbReference>
<dbReference type="Pfam" id="PF01379">
    <property type="entry name" value="Porphobil_deam"/>
    <property type="match status" value="1"/>
</dbReference>
<dbReference type="InterPro" id="IPR022419">
    <property type="entry name" value="Porphobilin_deaminase_cofac_BS"/>
</dbReference>
<comment type="pathway">
    <text evidence="3">Porphyrin-containing compound metabolism; protoporphyrin-IX biosynthesis; coproporphyrinogen-III from 5-aminolevulinate: step 2/4.</text>
</comment>
<evidence type="ECO:0000256" key="9">
    <source>
        <dbReference type="NCBIfam" id="TIGR00212"/>
    </source>
</evidence>
<dbReference type="NCBIfam" id="TIGR00212">
    <property type="entry name" value="hemC"/>
    <property type="match status" value="1"/>
</dbReference>
<evidence type="ECO:0000313" key="13">
    <source>
        <dbReference type="EMBL" id="MDA0177831.1"/>
    </source>
</evidence>
<evidence type="ECO:0000256" key="3">
    <source>
        <dbReference type="ARBA" id="ARBA00004735"/>
    </source>
</evidence>
<dbReference type="PRINTS" id="PR00151">
    <property type="entry name" value="PORPHBDMNASE"/>
</dbReference>
<comment type="cofactor">
    <cofactor evidence="1">
        <name>dipyrromethane</name>
        <dbReference type="ChEBI" id="CHEBI:60342"/>
    </cofactor>
</comment>
<comment type="catalytic activity">
    <reaction evidence="8">
        <text>4 porphobilinogen + H2O = hydroxymethylbilane + 4 NH4(+)</text>
        <dbReference type="Rhea" id="RHEA:13185"/>
        <dbReference type="ChEBI" id="CHEBI:15377"/>
        <dbReference type="ChEBI" id="CHEBI:28938"/>
        <dbReference type="ChEBI" id="CHEBI:57845"/>
        <dbReference type="ChEBI" id="CHEBI:58126"/>
        <dbReference type="EC" id="2.5.1.61"/>
    </reaction>
</comment>
<dbReference type="EC" id="2.5.1.61" evidence="9"/>
<dbReference type="EMBL" id="JAPFGC010000002">
    <property type="protein sequence ID" value="MDA0177831.1"/>
    <property type="molecule type" value="Genomic_DNA"/>
</dbReference>
<comment type="function">
    <text evidence="2">Tetrapolymerization of the monopyrrole PBG into the hydroxymethylbilane pre-uroporphyrinogen in several discrete steps.</text>
</comment>
<feature type="domain" description="Porphobilinogen deaminase N-terminal" evidence="10">
    <location>
        <begin position="5"/>
        <end position="206"/>
    </location>
</feature>
<comment type="similarity">
    <text evidence="4">Belongs to the HMBS family.</text>
</comment>
<proteinExistence type="inferred from homology"/>
<dbReference type="Proteomes" id="UP001149142">
    <property type="component" value="Unassembled WGS sequence"/>
</dbReference>
<dbReference type="RefSeq" id="WP_106687982.1">
    <property type="nucleotide sequence ID" value="NZ_CAXQEU010000028.1"/>
</dbReference>
<evidence type="ECO:0000259" key="12">
    <source>
        <dbReference type="Pfam" id="PF03900"/>
    </source>
</evidence>